<comment type="caution">
    <text evidence="1">The sequence shown here is derived from an EMBL/GenBank/DDBJ whole genome shotgun (WGS) entry which is preliminary data.</text>
</comment>
<dbReference type="Proteomes" id="UP000829196">
    <property type="component" value="Unassembled WGS sequence"/>
</dbReference>
<accession>A0A8T3AYU2</accession>
<proteinExistence type="predicted"/>
<protein>
    <submittedName>
        <fullName evidence="1">Uncharacterized protein</fullName>
    </submittedName>
</protein>
<evidence type="ECO:0000313" key="2">
    <source>
        <dbReference type="Proteomes" id="UP000829196"/>
    </source>
</evidence>
<dbReference type="EMBL" id="JAGYWB010000012">
    <property type="protein sequence ID" value="KAI0501539.1"/>
    <property type="molecule type" value="Genomic_DNA"/>
</dbReference>
<name>A0A8T3AYU2_DENNO</name>
<sequence>MVLAFSFSYKLLGMIFTRITLQEFLDLLFSIHVKFVIIVKSCENNYELGYSYPARILKEEGIPKGRVFFHLEDRAGWL</sequence>
<gene>
    <name evidence="1" type="ORF">KFK09_016484</name>
</gene>
<reference evidence="1" key="1">
    <citation type="journal article" date="2022" name="Front. Genet.">
        <title>Chromosome-Scale Assembly of the Dendrobium nobile Genome Provides Insights Into the Molecular Mechanism of the Biosynthesis of the Medicinal Active Ingredient of Dendrobium.</title>
        <authorList>
            <person name="Xu Q."/>
            <person name="Niu S.-C."/>
            <person name="Li K.-L."/>
            <person name="Zheng P.-J."/>
            <person name="Zhang X.-J."/>
            <person name="Jia Y."/>
            <person name="Liu Y."/>
            <person name="Niu Y.-X."/>
            <person name="Yu L.-H."/>
            <person name="Chen D.-F."/>
            <person name="Zhang G.-Q."/>
        </authorList>
    </citation>
    <scope>NUCLEOTIDE SEQUENCE</scope>
    <source>
        <tissue evidence="1">Leaf</tissue>
    </source>
</reference>
<keyword evidence="2" id="KW-1185">Reference proteome</keyword>
<organism evidence="1 2">
    <name type="scientific">Dendrobium nobile</name>
    <name type="common">Orchid</name>
    <dbReference type="NCBI Taxonomy" id="94219"/>
    <lineage>
        <taxon>Eukaryota</taxon>
        <taxon>Viridiplantae</taxon>
        <taxon>Streptophyta</taxon>
        <taxon>Embryophyta</taxon>
        <taxon>Tracheophyta</taxon>
        <taxon>Spermatophyta</taxon>
        <taxon>Magnoliopsida</taxon>
        <taxon>Liliopsida</taxon>
        <taxon>Asparagales</taxon>
        <taxon>Orchidaceae</taxon>
        <taxon>Epidendroideae</taxon>
        <taxon>Malaxideae</taxon>
        <taxon>Dendrobiinae</taxon>
        <taxon>Dendrobium</taxon>
    </lineage>
</organism>
<evidence type="ECO:0000313" key="1">
    <source>
        <dbReference type="EMBL" id="KAI0501539.1"/>
    </source>
</evidence>
<dbReference type="AlphaFoldDB" id="A0A8T3AYU2"/>